<feature type="region of interest" description="Disordered" evidence="1">
    <location>
        <begin position="244"/>
        <end position="270"/>
    </location>
</feature>
<keyword evidence="3" id="KW-1185">Reference proteome</keyword>
<dbReference type="AlphaFoldDB" id="A0A7J7C0K2"/>
<evidence type="ECO:0000313" key="2">
    <source>
        <dbReference type="EMBL" id="KAF5727689.1"/>
    </source>
</evidence>
<proteinExistence type="predicted"/>
<gene>
    <name evidence="2" type="ORF">HS088_TW22G01386</name>
</gene>
<feature type="compositionally biased region" description="Basic and acidic residues" evidence="1">
    <location>
        <begin position="113"/>
        <end position="147"/>
    </location>
</feature>
<dbReference type="InParanoid" id="A0A7J7C0K2"/>
<organism evidence="2 3">
    <name type="scientific">Tripterygium wilfordii</name>
    <name type="common">Thunder God vine</name>
    <dbReference type="NCBI Taxonomy" id="458696"/>
    <lineage>
        <taxon>Eukaryota</taxon>
        <taxon>Viridiplantae</taxon>
        <taxon>Streptophyta</taxon>
        <taxon>Embryophyta</taxon>
        <taxon>Tracheophyta</taxon>
        <taxon>Spermatophyta</taxon>
        <taxon>Magnoliopsida</taxon>
        <taxon>eudicotyledons</taxon>
        <taxon>Gunneridae</taxon>
        <taxon>Pentapetalae</taxon>
        <taxon>rosids</taxon>
        <taxon>fabids</taxon>
        <taxon>Celastrales</taxon>
        <taxon>Celastraceae</taxon>
        <taxon>Tripterygium</taxon>
    </lineage>
</organism>
<feature type="compositionally biased region" description="Low complexity" evidence="1">
    <location>
        <begin position="18"/>
        <end position="27"/>
    </location>
</feature>
<feature type="compositionally biased region" description="Basic and acidic residues" evidence="1">
    <location>
        <begin position="260"/>
        <end position="270"/>
    </location>
</feature>
<sequence length="270" mass="28405">MGGCATKPKVLTGDGEAEALPPAAAPETAKEEITTAPAEPGKVEEAAADLKTETKEKGVDVVEEEKKVVEGDGVKEIVGEQEDKPRSLSNLFKENEGKQGEAEAEPVKQGVSEAEKPKEESETKQPEALPEKQEPSEPEKPKEEPEIKVVLEAPVEVEEQTTIPAAVVDVPAKTEAEKVVDVTPLAAVVDVPAKAEAEKVVDVTPLAVVVDVPTKAEAEKVVDVTPLAAVVDVPAKAEAENVVDVTPTTAATADTQKAQTTEEKKTEEST</sequence>
<protein>
    <submittedName>
        <fullName evidence="2">Altered inheritance of mitochondria protein 21-like isoform X2</fullName>
    </submittedName>
</protein>
<dbReference type="Proteomes" id="UP000593562">
    <property type="component" value="Unassembled WGS sequence"/>
</dbReference>
<evidence type="ECO:0000256" key="1">
    <source>
        <dbReference type="SAM" id="MobiDB-lite"/>
    </source>
</evidence>
<feature type="compositionally biased region" description="Basic and acidic residues" evidence="1">
    <location>
        <begin position="41"/>
        <end position="86"/>
    </location>
</feature>
<comment type="caution">
    <text evidence="2">The sequence shown here is derived from an EMBL/GenBank/DDBJ whole genome shotgun (WGS) entry which is preliminary data.</text>
</comment>
<dbReference type="EMBL" id="JAAARO010000022">
    <property type="protein sequence ID" value="KAF5727689.1"/>
    <property type="molecule type" value="Genomic_DNA"/>
</dbReference>
<name>A0A7J7C0K2_TRIWF</name>
<feature type="compositionally biased region" description="Low complexity" evidence="1">
    <location>
        <begin position="246"/>
        <end position="259"/>
    </location>
</feature>
<feature type="region of interest" description="Disordered" evidence="1">
    <location>
        <begin position="1"/>
        <end position="147"/>
    </location>
</feature>
<reference evidence="2 3" key="1">
    <citation type="journal article" date="2020" name="Nat. Commun.">
        <title>Genome of Tripterygium wilfordii and identification of cytochrome P450 involved in triptolide biosynthesis.</title>
        <authorList>
            <person name="Tu L."/>
            <person name="Su P."/>
            <person name="Zhang Z."/>
            <person name="Gao L."/>
            <person name="Wang J."/>
            <person name="Hu T."/>
            <person name="Zhou J."/>
            <person name="Zhang Y."/>
            <person name="Zhao Y."/>
            <person name="Liu Y."/>
            <person name="Song Y."/>
            <person name="Tong Y."/>
            <person name="Lu Y."/>
            <person name="Yang J."/>
            <person name="Xu C."/>
            <person name="Jia M."/>
            <person name="Peters R.J."/>
            <person name="Huang L."/>
            <person name="Gao W."/>
        </authorList>
    </citation>
    <scope>NUCLEOTIDE SEQUENCE [LARGE SCALE GENOMIC DNA]</scope>
    <source>
        <strain evidence="3">cv. XIE 37</strain>
        <tissue evidence="2">Leaf</tissue>
    </source>
</reference>
<accession>A0A7J7C0K2</accession>
<evidence type="ECO:0000313" key="3">
    <source>
        <dbReference type="Proteomes" id="UP000593562"/>
    </source>
</evidence>